<feature type="domain" description="Helicase C-terminal" evidence="11">
    <location>
        <begin position="905"/>
        <end position="1056"/>
    </location>
</feature>
<dbReference type="InterPro" id="IPR056302">
    <property type="entry name" value="CHD1-2/Hrp3_HTH"/>
</dbReference>
<dbReference type="HOGENOM" id="CLU_000315_29_2_1"/>
<dbReference type="SUPFAM" id="SSF52540">
    <property type="entry name" value="P-loop containing nucleoside triphosphate hydrolases"/>
    <property type="match status" value="2"/>
</dbReference>
<evidence type="ECO:0000256" key="6">
    <source>
        <dbReference type="ARBA" id="ARBA00023125"/>
    </source>
</evidence>
<dbReference type="InterPro" id="IPR016197">
    <property type="entry name" value="Chromo-like_dom_sf"/>
</dbReference>
<dbReference type="CDD" id="cd18793">
    <property type="entry name" value="SF2_C_SNF"/>
    <property type="match status" value="1"/>
</dbReference>
<reference evidence="12 13" key="1">
    <citation type="submission" date="2014-04" db="EMBL/GenBank/DDBJ databases">
        <title>A new species of microsporidia sheds light on the evolution of extreme parasitism.</title>
        <authorList>
            <person name="Haag K.L."/>
            <person name="James T.Y."/>
            <person name="Larsson R."/>
            <person name="Schaer T.M."/>
            <person name="Refardt D."/>
            <person name="Pombert J.-F."/>
            <person name="Ebert D."/>
        </authorList>
    </citation>
    <scope>NUCLEOTIDE SEQUENCE [LARGE SCALE GENOMIC DNA]</scope>
    <source>
        <strain evidence="12 13">UGP3</strain>
        <tissue evidence="12">Spores</tissue>
    </source>
</reference>
<sequence>MNSYSSNESDTLDSVSFNPLFENGKRDEEEEIIPSTAAIDNRPSTEREIPPHPEIPSISALPPRLRFKYEPQISFPNTDPFDASGHRSSKSIDFSSSSASSDNENILVRDSSDIDISSNVTSEAPRRSLRYLGVNQPKYRKEAIIDDAERNFNSTMGNRKKNTLYSDDELQDDDSDSDADDVSTRRKRAYLSGSTDVSFRRFSSRARPQVSYKENDIADFENDNDDLIVDNSGSFSSSSVENEKAFSSSSRRNRRSSIVDDSSDIENDPSSSDGDFEDNDAKDYFSKKKSKSKAASKPQFQQPFRCLDGLVSTIYEPAIHIDRIMDHIWLSESQLSSSNLSSGENANGDEEELFWIDRLATGEAGISQRTIPSSLSPISMRKIIASKRLLLLIKWKDRSHWWNSWVPYHQMSSRCQLYKKADIYIQKHIIDGIPEREELSELDPVGLNGEETLDPHEYTIIGRELLIVQWRSWMVPEKILSRHPEEVLIKWCNLPYSESTWESTLDDWTFPALAEAIKNMAESSIVRFPSTSLPSPLITNPKNRPVFVRMEEQPAWIGSGNDKDGSLVLRDYQLAGLNWLSYAWHRNINTLLADEMGLGKTIQSVALIVYLFEVMEIDGPFIVIVPLSTIQAWKKTFEQWAPASLRTLLYLGDGLSRKVILDYDFYDGSTAINSPGNNTMFSRKKGNLSFNVLLTTYELVMKDKQILGSSSIKWSLLVVDEAHRLKNVNSLLYRTLREEFSFANRLLITGTPLQNSIQELYALLSFLEPDKFKMEDQMLLSEMMSSEDSSKVLEQLHTSLKPHFLRRLKKDVEKSLPMKQERILRVELSPLQKRLYKWILTRNYSELNRSYGNAGTKGSASLLNIVNELRKASSHPYLFSNSPITQIARDMDSEGIIFHSGKMVLLDALLKRLLAEEHRILIFSQSVLMLNILSEFLTLRCIRHCRLDGGTSSADRNKQIERFNSSGAALPVFLLSTRAGGLGINLTTADTVILFDSDWNPQNDLQAMARCHRIGQTKAVSVYRLVSKGTVEEQILERAKKKMVLDHLVIQKMDRSKTSSSLTSPSSNSSAEFQKILQFGAKALFQEHADTGLLNDSSSLFAQIMITNSFDTSAQHFEDDSSTTTATAEGASHSGTLQLLFSRPASTAMLDLDTILIKAEDNLTKEEVGLSQSSAEDESFLDSFRVADLSGALAWSEIIPKSELALGNRVAQEESDRIKAMELQQENRKRGARATAPMKREEREKPSLESTSYSSTSSGILTLWNASISGRIGSEVEANNAAVKSNLYPQMRWVLYQLSAFGHRGLLLNHEENKEQSMLACKYLNFGTTSELNSFLCEKLEEILNQLAVEKNSEEDASVSHSGISSSKVFGLNISPVSFLKRLESLDLLFAIASSQADSYPNVHAFLCQKKITLKTPVNWSIPWQLKDDAALLCGVVSKGYGNWIDVIASSQPLSKKVKLLGKGSSFKGPAPTEEHLKRRADYLLTVLLANRPEKTSKKEAKKEHHTCAPKRSPGVHQQKLEFRPKRTAPSQSSAGPSNSDANLPAEYRKIFKRLFLPVKTYLLMLDDNDENDKYEIDDASSDTTDVKKPVPSDETELEDNDELVLAKERSILFNVGMHIDSLLLNSEEAKEKLGNLSSVPRNELHDLLWSFVYTCWSSSAKRMARSEISSFSDLSQLYTTLAST</sequence>
<dbReference type="InterPro" id="IPR027417">
    <property type="entry name" value="P-loop_NTPase"/>
</dbReference>
<keyword evidence="13" id="KW-1185">Reference proteome</keyword>
<dbReference type="InterPro" id="IPR000330">
    <property type="entry name" value="SNF2_N"/>
</dbReference>
<dbReference type="Pfam" id="PF00176">
    <property type="entry name" value="SNF2-rel_dom"/>
    <property type="match status" value="1"/>
</dbReference>
<dbReference type="Pfam" id="PF23588">
    <property type="entry name" value="HTH_CHD1_Hrp3"/>
    <property type="match status" value="1"/>
</dbReference>
<feature type="region of interest" description="Disordered" evidence="8">
    <location>
        <begin position="1495"/>
        <end position="1543"/>
    </location>
</feature>
<dbReference type="InterPro" id="IPR049730">
    <property type="entry name" value="SNF2/RAD54-like_C"/>
</dbReference>
<dbReference type="VEuPathDB" id="MicrosporidiaDB:DI09_101p110"/>
<gene>
    <name evidence="12" type="ORF">DI09_101p110</name>
</gene>
<dbReference type="InterPro" id="IPR001650">
    <property type="entry name" value="Helicase_C-like"/>
</dbReference>
<dbReference type="InterPro" id="IPR002464">
    <property type="entry name" value="DNA/RNA_helicase_DEAH_CS"/>
</dbReference>
<keyword evidence="4" id="KW-0378">Hydrolase</keyword>
<feature type="domain" description="Helicase ATP-binding" evidence="10">
    <location>
        <begin position="581"/>
        <end position="770"/>
    </location>
</feature>
<dbReference type="Proteomes" id="UP000029725">
    <property type="component" value="Unassembled WGS sequence"/>
</dbReference>
<feature type="compositionally biased region" description="Polar residues" evidence="8">
    <location>
        <begin position="1529"/>
        <end position="1542"/>
    </location>
</feature>
<keyword evidence="7" id="KW-0539">Nucleus</keyword>
<keyword evidence="5" id="KW-0067">ATP-binding</keyword>
<dbReference type="Gene3D" id="2.40.50.40">
    <property type="match status" value="1"/>
</dbReference>
<comment type="subcellular location">
    <subcellularLocation>
        <location evidence="1">Nucleus</location>
    </subcellularLocation>
</comment>
<dbReference type="SUPFAM" id="SSF54160">
    <property type="entry name" value="Chromo domain-like"/>
    <property type="match status" value="2"/>
</dbReference>
<evidence type="ECO:0000256" key="4">
    <source>
        <dbReference type="ARBA" id="ARBA00022801"/>
    </source>
</evidence>
<protein>
    <submittedName>
        <fullName evidence="12">Uncharacterized protein</fullName>
    </submittedName>
</protein>
<evidence type="ECO:0000259" key="10">
    <source>
        <dbReference type="PROSITE" id="PS51192"/>
    </source>
</evidence>
<feature type="region of interest" description="Disordered" evidence="8">
    <location>
        <begin position="231"/>
        <end position="282"/>
    </location>
</feature>
<dbReference type="GO" id="GO:0003677">
    <property type="term" value="F:DNA binding"/>
    <property type="evidence" value="ECO:0007669"/>
    <property type="project" value="UniProtKB-KW"/>
</dbReference>
<dbReference type="EMBL" id="JMKJ01000002">
    <property type="protein sequence ID" value="KGG53236.1"/>
    <property type="molecule type" value="Genomic_DNA"/>
</dbReference>
<evidence type="ECO:0000313" key="13">
    <source>
        <dbReference type="Proteomes" id="UP000029725"/>
    </source>
</evidence>
<feature type="region of interest" description="Disordered" evidence="8">
    <location>
        <begin position="1220"/>
        <end position="1253"/>
    </location>
</feature>
<keyword evidence="3" id="KW-0547">Nucleotide-binding</keyword>
<dbReference type="Gene3D" id="1.10.10.60">
    <property type="entry name" value="Homeodomain-like"/>
    <property type="match status" value="1"/>
</dbReference>
<evidence type="ECO:0000259" key="9">
    <source>
        <dbReference type="PROSITE" id="PS50013"/>
    </source>
</evidence>
<dbReference type="PROSITE" id="PS00690">
    <property type="entry name" value="DEAH_ATP_HELICASE"/>
    <property type="match status" value="1"/>
</dbReference>
<feature type="region of interest" description="Disordered" evidence="8">
    <location>
        <begin position="1"/>
        <end position="107"/>
    </location>
</feature>
<dbReference type="PROSITE" id="PS51194">
    <property type="entry name" value="HELICASE_CTER"/>
    <property type="match status" value="1"/>
</dbReference>
<accession>A0A098VZQ2</accession>
<feature type="domain" description="Chromo" evidence="9">
    <location>
        <begin position="474"/>
        <end position="503"/>
    </location>
</feature>
<organism evidence="12 13">
    <name type="scientific">Mitosporidium daphniae</name>
    <dbReference type="NCBI Taxonomy" id="1485682"/>
    <lineage>
        <taxon>Eukaryota</taxon>
        <taxon>Fungi</taxon>
        <taxon>Fungi incertae sedis</taxon>
        <taxon>Microsporidia</taxon>
        <taxon>Mitosporidium</taxon>
    </lineage>
</organism>
<dbReference type="GeneID" id="25257880"/>
<dbReference type="OrthoDB" id="5857104at2759"/>
<keyword evidence="6" id="KW-0238">DNA-binding</keyword>
<feature type="region of interest" description="Disordered" evidence="8">
    <location>
        <begin position="1575"/>
        <end position="1600"/>
    </location>
</feature>
<comment type="caution">
    <text evidence="12">The sequence shown here is derived from an EMBL/GenBank/DDBJ whole genome shotgun (WGS) entry which is preliminary data.</text>
</comment>
<dbReference type="PROSITE" id="PS51192">
    <property type="entry name" value="HELICASE_ATP_BIND_1"/>
    <property type="match status" value="1"/>
</dbReference>
<feature type="compositionally biased region" description="Low complexity" evidence="8">
    <location>
        <begin position="91"/>
        <end position="101"/>
    </location>
</feature>
<feature type="compositionally biased region" description="Basic and acidic residues" evidence="8">
    <location>
        <begin position="1220"/>
        <end position="1229"/>
    </location>
</feature>
<proteinExistence type="predicted"/>
<dbReference type="GO" id="GO:0000785">
    <property type="term" value="C:chromatin"/>
    <property type="evidence" value="ECO:0007669"/>
    <property type="project" value="TreeGrafter"/>
</dbReference>
<dbReference type="PROSITE" id="PS50013">
    <property type="entry name" value="CHROMO_2"/>
    <property type="match status" value="1"/>
</dbReference>
<evidence type="ECO:0000256" key="3">
    <source>
        <dbReference type="ARBA" id="ARBA00022741"/>
    </source>
</evidence>
<dbReference type="GO" id="GO:0003682">
    <property type="term" value="F:chromatin binding"/>
    <property type="evidence" value="ECO:0007669"/>
    <property type="project" value="TreeGrafter"/>
</dbReference>
<dbReference type="PANTHER" id="PTHR45623">
    <property type="entry name" value="CHROMODOMAIN-HELICASE-DNA-BINDING PROTEIN 3-RELATED-RELATED"/>
    <property type="match status" value="1"/>
</dbReference>
<dbReference type="GO" id="GO:0034728">
    <property type="term" value="P:nucleosome organization"/>
    <property type="evidence" value="ECO:0007669"/>
    <property type="project" value="TreeGrafter"/>
</dbReference>
<dbReference type="SMART" id="SM00490">
    <property type="entry name" value="HELICc"/>
    <property type="match status" value="1"/>
</dbReference>
<evidence type="ECO:0000256" key="5">
    <source>
        <dbReference type="ARBA" id="ARBA00022840"/>
    </source>
</evidence>
<evidence type="ECO:0000256" key="2">
    <source>
        <dbReference type="ARBA" id="ARBA00022737"/>
    </source>
</evidence>
<evidence type="ECO:0000256" key="8">
    <source>
        <dbReference type="SAM" id="MobiDB-lite"/>
    </source>
</evidence>
<evidence type="ECO:0000256" key="7">
    <source>
        <dbReference type="ARBA" id="ARBA00023242"/>
    </source>
</evidence>
<dbReference type="Gene3D" id="3.40.50.10810">
    <property type="entry name" value="Tandem AAA-ATPase domain"/>
    <property type="match status" value="1"/>
</dbReference>
<keyword evidence="2" id="KW-0677">Repeat</keyword>
<dbReference type="InterPro" id="IPR038718">
    <property type="entry name" value="SNF2-like_sf"/>
</dbReference>
<dbReference type="RefSeq" id="XP_013239672.1">
    <property type="nucleotide sequence ID" value="XM_013384218.1"/>
</dbReference>
<dbReference type="GO" id="GO:0005524">
    <property type="term" value="F:ATP binding"/>
    <property type="evidence" value="ECO:0007669"/>
    <property type="project" value="UniProtKB-KW"/>
</dbReference>
<feature type="compositionally biased region" description="Acidic residues" evidence="8">
    <location>
        <begin position="166"/>
        <end position="181"/>
    </location>
</feature>
<dbReference type="SMART" id="SM00487">
    <property type="entry name" value="DEXDc"/>
    <property type="match status" value="1"/>
</dbReference>
<dbReference type="GO" id="GO:0140658">
    <property type="term" value="F:ATP-dependent chromatin remodeler activity"/>
    <property type="evidence" value="ECO:0007669"/>
    <property type="project" value="TreeGrafter"/>
</dbReference>
<feature type="compositionally biased region" description="Basic and acidic residues" evidence="8">
    <location>
        <begin position="1238"/>
        <end position="1247"/>
    </location>
</feature>
<feature type="compositionally biased region" description="Polar residues" evidence="8">
    <location>
        <begin position="1"/>
        <end position="17"/>
    </location>
</feature>
<feature type="region of interest" description="Disordered" evidence="8">
    <location>
        <begin position="153"/>
        <end position="184"/>
    </location>
</feature>
<dbReference type="GO" id="GO:0016887">
    <property type="term" value="F:ATP hydrolysis activity"/>
    <property type="evidence" value="ECO:0007669"/>
    <property type="project" value="TreeGrafter"/>
</dbReference>
<evidence type="ECO:0000259" key="11">
    <source>
        <dbReference type="PROSITE" id="PS51194"/>
    </source>
</evidence>
<dbReference type="InterPro" id="IPR014001">
    <property type="entry name" value="Helicase_ATP-bd"/>
</dbReference>
<evidence type="ECO:0000313" key="12">
    <source>
        <dbReference type="EMBL" id="KGG53236.1"/>
    </source>
</evidence>
<dbReference type="Pfam" id="PF00271">
    <property type="entry name" value="Helicase_C"/>
    <property type="match status" value="1"/>
</dbReference>
<dbReference type="SMART" id="SM00298">
    <property type="entry name" value="CHROMO"/>
    <property type="match status" value="2"/>
</dbReference>
<feature type="compositionally biased region" description="Basic and acidic residues" evidence="8">
    <location>
        <begin position="1495"/>
        <end position="1507"/>
    </location>
</feature>
<dbReference type="PANTHER" id="PTHR45623:SF14">
    <property type="entry name" value="CHROMODOMAIN-HELICASE-DNA-BINDING PROTEIN 1"/>
    <property type="match status" value="1"/>
</dbReference>
<dbReference type="Gene3D" id="3.40.50.300">
    <property type="entry name" value="P-loop containing nucleotide triphosphate hydrolases"/>
    <property type="match status" value="1"/>
</dbReference>
<evidence type="ECO:0000256" key="1">
    <source>
        <dbReference type="ARBA" id="ARBA00004123"/>
    </source>
</evidence>
<dbReference type="GO" id="GO:0005634">
    <property type="term" value="C:nucleus"/>
    <property type="evidence" value="ECO:0007669"/>
    <property type="project" value="UniProtKB-SubCell"/>
</dbReference>
<dbReference type="GO" id="GO:0042393">
    <property type="term" value="F:histone binding"/>
    <property type="evidence" value="ECO:0007669"/>
    <property type="project" value="TreeGrafter"/>
</dbReference>
<dbReference type="InterPro" id="IPR000953">
    <property type="entry name" value="Chromo/chromo_shadow_dom"/>
</dbReference>
<name>A0A098VZQ2_9MICR</name>